<dbReference type="Pfam" id="PF07969">
    <property type="entry name" value="Amidohydro_3"/>
    <property type="match status" value="1"/>
</dbReference>
<dbReference type="RefSeq" id="WP_074601031.1">
    <property type="nucleotide sequence ID" value="NZ_FNHF01000008.1"/>
</dbReference>
<dbReference type="Gene3D" id="3.20.20.140">
    <property type="entry name" value="Metal-dependent hydrolases"/>
    <property type="match status" value="1"/>
</dbReference>
<proteinExistence type="predicted"/>
<protein>
    <recommendedName>
        <fullName evidence="1">Amidohydrolase 3 domain-containing protein</fullName>
    </recommendedName>
</protein>
<feature type="domain" description="Amidohydrolase 3" evidence="1">
    <location>
        <begin position="49"/>
        <end position="527"/>
    </location>
</feature>
<reference evidence="3" key="1">
    <citation type="submission" date="2016-10" db="EMBL/GenBank/DDBJ databases">
        <authorList>
            <person name="Varghese N."/>
            <person name="Submissions S."/>
        </authorList>
    </citation>
    <scope>NUCLEOTIDE SEQUENCE [LARGE SCALE GENOMIC DNA]</scope>
    <source>
        <strain evidence="3">CGMCC 1.6199</strain>
    </source>
</reference>
<dbReference type="OrthoDB" id="9767366at2"/>
<keyword evidence="3" id="KW-1185">Reference proteome</keyword>
<evidence type="ECO:0000313" key="3">
    <source>
        <dbReference type="Proteomes" id="UP000182347"/>
    </source>
</evidence>
<evidence type="ECO:0000313" key="2">
    <source>
        <dbReference type="EMBL" id="SDN04543.1"/>
    </source>
</evidence>
<accession>A0A1G9Y7Z5</accession>
<dbReference type="STRING" id="482461.SAMN05216244_4064"/>
<dbReference type="EMBL" id="FNHF01000008">
    <property type="protein sequence ID" value="SDN04543.1"/>
    <property type="molecule type" value="Genomic_DNA"/>
</dbReference>
<dbReference type="CDD" id="cd01300">
    <property type="entry name" value="YtcJ_like"/>
    <property type="match status" value="1"/>
</dbReference>
<evidence type="ECO:0000259" key="1">
    <source>
        <dbReference type="Pfam" id="PF07969"/>
    </source>
</evidence>
<gene>
    <name evidence="2" type="ORF">SAMN05216244_4064</name>
</gene>
<name>A0A1G9Y7Z5_9BACI</name>
<dbReference type="Proteomes" id="UP000182347">
    <property type="component" value="Unassembled WGS sequence"/>
</dbReference>
<dbReference type="Gene3D" id="2.30.40.10">
    <property type="entry name" value="Urease, subunit C, domain 1"/>
    <property type="match status" value="1"/>
</dbReference>
<dbReference type="AlphaFoldDB" id="A0A1G9Y7Z5"/>
<dbReference type="GO" id="GO:0016810">
    <property type="term" value="F:hydrolase activity, acting on carbon-nitrogen (but not peptide) bonds"/>
    <property type="evidence" value="ECO:0007669"/>
    <property type="project" value="InterPro"/>
</dbReference>
<dbReference type="InterPro" id="IPR032466">
    <property type="entry name" value="Metal_Hydrolase"/>
</dbReference>
<organism evidence="2 3">
    <name type="scientific">Sediminibacillus halophilus</name>
    <dbReference type="NCBI Taxonomy" id="482461"/>
    <lineage>
        <taxon>Bacteria</taxon>
        <taxon>Bacillati</taxon>
        <taxon>Bacillota</taxon>
        <taxon>Bacilli</taxon>
        <taxon>Bacillales</taxon>
        <taxon>Bacillaceae</taxon>
        <taxon>Sediminibacillus</taxon>
    </lineage>
</organism>
<dbReference type="Gene3D" id="3.10.310.70">
    <property type="match status" value="1"/>
</dbReference>
<dbReference type="InterPro" id="IPR013108">
    <property type="entry name" value="Amidohydro_3"/>
</dbReference>
<dbReference type="PANTHER" id="PTHR22642:SF2">
    <property type="entry name" value="PROTEIN LONG AFTER FAR-RED 3"/>
    <property type="match status" value="1"/>
</dbReference>
<dbReference type="SUPFAM" id="SSF51338">
    <property type="entry name" value="Composite domain of metallo-dependent hydrolases"/>
    <property type="match status" value="1"/>
</dbReference>
<dbReference type="InterPro" id="IPR011059">
    <property type="entry name" value="Metal-dep_hydrolase_composite"/>
</dbReference>
<dbReference type="PANTHER" id="PTHR22642">
    <property type="entry name" value="IMIDAZOLONEPROPIONASE"/>
    <property type="match status" value="1"/>
</dbReference>
<sequence>MGTIWQGGTIYTMIAEMDTVEAVFTEDGKVVDTGSVSDLKRKYRGRIDKVQDLQGNTMFPGFTDSHLHVIGHGEKLIHLDLSAMKSVEEVKDALRSRVSQLEPGEWLIGEGWNENHWKDPVILQRDELDEISPQNPMMLTRICRHALLANSLAMEQAGINDKTENPQGGVIVRNSSGKATGYFLDTAQEYIKNVIPEMSEEHLTAIVQTAVDDLHRNGLVGGHTEDLNYYGGFLKTYHAFTNGIDGVKRKFRAHLLVHHEVIDDMVSSGLDYHKGTEFIEIGAMKIFSDGALGGRTAWLSEPYDDDPENAGINIHSMEDLEELVQKARGYGMPVAVHAIGDKAVEAVAETLRKYPLRNGRRDRIIHAQIVNDRLLDLLAELDVVLDIQPTFVASDFPWIIDRIGSQRLAHAYAWKTFLERKIPCAAGSDAPIESINPLLGIEAAVLRKSSVDGASYQHEQRLSMYEAISLYTNGSAYASCHELSQGKIAPGYNADFTILDQDPFTIDPEQITTLQVQKTVVDETVVYQKNHWKAETY</sequence>
<dbReference type="InterPro" id="IPR033932">
    <property type="entry name" value="YtcJ-like"/>
</dbReference>
<dbReference type="SUPFAM" id="SSF51556">
    <property type="entry name" value="Metallo-dependent hydrolases"/>
    <property type="match status" value="1"/>
</dbReference>